<reference evidence="3" key="1">
    <citation type="journal article" date="2019" name="Int. J. Syst. Evol. Microbiol.">
        <title>The Global Catalogue of Microorganisms (GCM) 10K type strain sequencing project: providing services to taxonomists for standard genome sequencing and annotation.</title>
        <authorList>
            <consortium name="The Broad Institute Genomics Platform"/>
            <consortium name="The Broad Institute Genome Sequencing Center for Infectious Disease"/>
            <person name="Wu L."/>
            <person name="Ma J."/>
        </authorList>
    </citation>
    <scope>NUCLEOTIDE SEQUENCE [LARGE SCALE GENOMIC DNA]</scope>
    <source>
        <strain evidence="3">JCM 14545</strain>
    </source>
</reference>
<comment type="caution">
    <text evidence="2">The sequence shown here is derived from an EMBL/GenBank/DDBJ whole genome shotgun (WGS) entry which is preliminary data.</text>
</comment>
<evidence type="ECO:0000313" key="3">
    <source>
        <dbReference type="Proteomes" id="UP001501116"/>
    </source>
</evidence>
<dbReference type="Proteomes" id="UP001501116">
    <property type="component" value="Unassembled WGS sequence"/>
</dbReference>
<feature type="compositionally biased region" description="Basic and acidic residues" evidence="1">
    <location>
        <begin position="28"/>
        <end position="45"/>
    </location>
</feature>
<organism evidence="2 3">
    <name type="scientific">Amycolatopsis minnesotensis</name>
    <dbReference type="NCBI Taxonomy" id="337894"/>
    <lineage>
        <taxon>Bacteria</taxon>
        <taxon>Bacillati</taxon>
        <taxon>Actinomycetota</taxon>
        <taxon>Actinomycetes</taxon>
        <taxon>Pseudonocardiales</taxon>
        <taxon>Pseudonocardiaceae</taxon>
        <taxon>Amycolatopsis</taxon>
    </lineage>
</organism>
<name>A0ABP5C0N1_9PSEU</name>
<sequence>MFVLLFTGERLKNRVLFGKSAVNMDHRAAKERRDVRQPGVERRDAAGGSGAPPGIKVGHLRCRTRLSLRSARDRPVV</sequence>
<evidence type="ECO:0000313" key="2">
    <source>
        <dbReference type="EMBL" id="GAA1955665.1"/>
    </source>
</evidence>
<proteinExistence type="predicted"/>
<gene>
    <name evidence="2" type="ORF">GCM10009754_26750</name>
</gene>
<accession>A0ABP5C0N1</accession>
<protein>
    <submittedName>
        <fullName evidence="2">Uncharacterized protein</fullName>
    </submittedName>
</protein>
<evidence type="ECO:0000256" key="1">
    <source>
        <dbReference type="SAM" id="MobiDB-lite"/>
    </source>
</evidence>
<dbReference type="EMBL" id="BAAANN010000009">
    <property type="protein sequence ID" value="GAA1955665.1"/>
    <property type="molecule type" value="Genomic_DNA"/>
</dbReference>
<keyword evidence="3" id="KW-1185">Reference proteome</keyword>
<feature type="region of interest" description="Disordered" evidence="1">
    <location>
        <begin position="28"/>
        <end position="56"/>
    </location>
</feature>